<feature type="compositionally biased region" description="Low complexity" evidence="1">
    <location>
        <begin position="606"/>
        <end position="627"/>
    </location>
</feature>
<gene>
    <name evidence="2" type="ORF">SCHCODRAFT_108752</name>
</gene>
<feature type="compositionally biased region" description="Basic and acidic residues" evidence="1">
    <location>
        <begin position="629"/>
        <end position="639"/>
    </location>
</feature>
<feature type="region of interest" description="Disordered" evidence="1">
    <location>
        <begin position="579"/>
        <end position="665"/>
    </location>
</feature>
<dbReference type="AlphaFoldDB" id="D8Q430"/>
<protein>
    <submittedName>
        <fullName evidence="2">Uncharacterized protein</fullName>
    </submittedName>
</protein>
<proteinExistence type="predicted"/>
<evidence type="ECO:0000256" key="1">
    <source>
        <dbReference type="SAM" id="MobiDB-lite"/>
    </source>
</evidence>
<dbReference type="OMA" id="YWSAANT"/>
<dbReference type="EMBL" id="GL377306">
    <property type="protein sequence ID" value="EFI96727.1"/>
    <property type="molecule type" value="Genomic_DNA"/>
</dbReference>
<dbReference type="OrthoDB" id="2644397at2759"/>
<dbReference type="VEuPathDB" id="FungiDB:SCHCODRAFT_02502055"/>
<name>D8Q430_SCHCM</name>
<dbReference type="STRING" id="578458.D8Q430"/>
<evidence type="ECO:0000313" key="2">
    <source>
        <dbReference type="EMBL" id="EFI96727.1"/>
    </source>
</evidence>
<dbReference type="eggNOG" id="ENOG502SQ09">
    <property type="taxonomic scope" value="Eukaryota"/>
</dbReference>
<dbReference type="InParanoid" id="D8Q430"/>
<dbReference type="HOGENOM" id="CLU_412862_0_0_1"/>
<evidence type="ECO:0000313" key="3">
    <source>
        <dbReference type="Proteomes" id="UP000007431"/>
    </source>
</evidence>
<organism evidence="3">
    <name type="scientific">Schizophyllum commune (strain H4-8 / FGSC 9210)</name>
    <name type="common">Split gill fungus</name>
    <dbReference type="NCBI Taxonomy" id="578458"/>
    <lineage>
        <taxon>Eukaryota</taxon>
        <taxon>Fungi</taxon>
        <taxon>Dikarya</taxon>
        <taxon>Basidiomycota</taxon>
        <taxon>Agaricomycotina</taxon>
        <taxon>Agaricomycetes</taxon>
        <taxon>Agaricomycetidae</taxon>
        <taxon>Agaricales</taxon>
        <taxon>Schizophyllaceae</taxon>
        <taxon>Schizophyllum</taxon>
    </lineage>
</organism>
<dbReference type="RefSeq" id="XP_003031630.1">
    <property type="nucleotide sequence ID" value="XM_003031584.1"/>
</dbReference>
<feature type="non-terminal residue" evidence="2">
    <location>
        <position position="665"/>
    </location>
</feature>
<dbReference type="KEGG" id="scm:SCHCO_02502055"/>
<dbReference type="GeneID" id="9589408"/>
<reference evidence="2 3" key="1">
    <citation type="journal article" date="2010" name="Nat. Biotechnol.">
        <title>Genome sequence of the model mushroom Schizophyllum commune.</title>
        <authorList>
            <person name="Ohm R.A."/>
            <person name="de Jong J.F."/>
            <person name="Lugones L.G."/>
            <person name="Aerts A."/>
            <person name="Kothe E."/>
            <person name="Stajich J.E."/>
            <person name="de Vries R.P."/>
            <person name="Record E."/>
            <person name="Levasseur A."/>
            <person name="Baker S.E."/>
            <person name="Bartholomew K.A."/>
            <person name="Coutinho P.M."/>
            <person name="Erdmann S."/>
            <person name="Fowler T.J."/>
            <person name="Gathman A.C."/>
            <person name="Lombard V."/>
            <person name="Henrissat B."/>
            <person name="Knabe N."/>
            <person name="Kuees U."/>
            <person name="Lilly W.W."/>
            <person name="Lindquist E."/>
            <person name="Lucas S."/>
            <person name="Magnuson J.K."/>
            <person name="Piumi F."/>
            <person name="Raudaskoski M."/>
            <person name="Salamov A."/>
            <person name="Schmutz J."/>
            <person name="Schwarze F.W.M.R."/>
            <person name="vanKuyk P.A."/>
            <person name="Horton J.S."/>
            <person name="Grigoriev I.V."/>
            <person name="Woesten H.A.B."/>
        </authorList>
    </citation>
    <scope>NUCLEOTIDE SEQUENCE [LARGE SCALE GENOMIC DNA]</scope>
    <source>
        <strain evidence="3">H4-8 / FGSC 9210</strain>
    </source>
</reference>
<dbReference type="Proteomes" id="UP000007431">
    <property type="component" value="Unassembled WGS sequence"/>
</dbReference>
<sequence length="665" mass="73190">MSTTSNTSASAMDCFYILIIAPYKSDNKYINLGDASGYSKVKDGARGAPLGIRILRTFLDNFGLKTHAICAARRSYTHSYNALGDMQVAYRGAYLHPTVGTLDWEDVDCHDGRGDRLCNTLLVWLAQRHAMRCLLLAPTKKAAGIHDEFNAWIGLGSALLTLYKQFSTPTAADKGYHAQSSDAQSILGGASSLLPFLAIQDYESTIGLVNATMYDRLAANSGALNTTVNATTFDVTCGALESLRVVSNNTDPHSGEVTSYSVSHVYPNGTRQRNIDLAYLAQNNTMIFTQHDVSANRHYNAENRSFYVYGTYDIQDSTGRLLPHLELPQRFNHSRNISMIGCNIYSYNHTIKVDTQTRLPLSGEVPSLRNTSRWFSWEPQPLISPIGLNILDLWTRAFREQYTTSLSLSGTAASSVTGSSHLGFMESFVMAILNLQESDSEGYVSSVPHLQARGRVQLHDMENSLRRLAAAYFWSFNQIDSNNRYGIERTATVSISIPRLVPQLQLNELPICIGLVVSTILGMTCVLLSRRLGPKRKEKVPDSLGLLQFLWLVCCTMSEVQHNVKGVVEPDEDTLRKECDKTRGENVEGISSRASTNVGEGSPGKTGTPKAARTPPAAPSTATLQPPEEIAKSTSREIQQESTAVPKKRTNNVEQDDELLLPTLA</sequence>
<accession>D8Q430</accession>
<keyword evidence="3" id="KW-1185">Reference proteome</keyword>